<evidence type="ECO:0000259" key="1">
    <source>
        <dbReference type="PROSITE" id="PS50238"/>
    </source>
</evidence>
<keyword evidence="3" id="KW-1185">Reference proteome</keyword>
<accession>A0A5S9MQG4</accession>
<dbReference type="WormBase" id="Y92H12BL.7">
    <property type="protein sequence ID" value="CE53844"/>
    <property type="gene ID" value="WBGene00305050"/>
</dbReference>
<dbReference type="AGR" id="WB:WBGene00305050"/>
<dbReference type="Pfam" id="PF00620">
    <property type="entry name" value="RhoGAP"/>
    <property type="match status" value="1"/>
</dbReference>
<dbReference type="SUPFAM" id="SSF48350">
    <property type="entry name" value="GTPase activation domain, GAP"/>
    <property type="match status" value="1"/>
</dbReference>
<keyword evidence="5" id="KW-1267">Proteomics identification</keyword>
<proteinExistence type="evidence at protein level"/>
<dbReference type="Gene3D" id="1.10.555.10">
    <property type="entry name" value="Rho GTPase activation protein"/>
    <property type="match status" value="1"/>
</dbReference>
<feature type="domain" description="Rho-GAP" evidence="1">
    <location>
        <begin position="1"/>
        <end position="175"/>
    </location>
</feature>
<gene>
    <name evidence="2" type="ORF">CELE_Y92H12BL.7</name>
    <name evidence="2 4" type="ORF">Y92H12BL.7</name>
</gene>
<dbReference type="GO" id="GO:0007165">
    <property type="term" value="P:signal transduction"/>
    <property type="evidence" value="ECO:0007669"/>
    <property type="project" value="InterPro"/>
</dbReference>
<protein>
    <submittedName>
        <fullName evidence="2">Rho-GAP domain-containing protein</fullName>
    </submittedName>
</protein>
<dbReference type="SMART" id="SM00324">
    <property type="entry name" value="RhoGAP"/>
    <property type="match status" value="1"/>
</dbReference>
<name>A0A5S9MQG4_CAEEL</name>
<sequence length="175" mass="19670">MQMQSEKFPELKLPWLLTTLIELLYQSGGRRTEGLFRVAGDPEQLATARGQLDGWLAPKMHDANVPAGLLKLWLRQLPVPLILPTLYQRALVAAENPAEAIRLVDLLPEINRLVLVRVIALLQDLSREEVVAKTKMDTSNLAMVIAPNILRCEKFVNIWENTATFSSRGTRKSGF</sequence>
<reference evidence="2 3" key="1">
    <citation type="journal article" date="1998" name="Science">
        <title>Genome sequence of the nematode C. elegans: a platform for investigating biology.</title>
        <authorList>
            <consortium name="The C. elegans sequencing consortium"/>
            <person name="Sulson J.E."/>
            <person name="Waterston R."/>
        </authorList>
    </citation>
    <scope>NUCLEOTIDE SEQUENCE [LARGE SCALE GENOMIC DNA]</scope>
    <source>
        <strain evidence="2 3">Bristol N2</strain>
    </source>
</reference>
<dbReference type="PANTHER" id="PTHR45876:SF8">
    <property type="entry name" value="FI04035P"/>
    <property type="match status" value="1"/>
</dbReference>
<dbReference type="InterPro" id="IPR000198">
    <property type="entry name" value="RhoGAP_dom"/>
</dbReference>
<dbReference type="SMR" id="A0A5S9MQG4"/>
<dbReference type="InterPro" id="IPR008936">
    <property type="entry name" value="Rho_GTPase_activation_prot"/>
</dbReference>
<dbReference type="PROSITE" id="PS50238">
    <property type="entry name" value="RHOGAP"/>
    <property type="match status" value="1"/>
</dbReference>
<dbReference type="EMBL" id="BX284601">
    <property type="protein sequence ID" value="CAA0059122.1"/>
    <property type="molecule type" value="Genomic_DNA"/>
</dbReference>
<dbReference type="AlphaFoldDB" id="A0A5S9MQG4"/>
<evidence type="ECO:0000313" key="2">
    <source>
        <dbReference type="EMBL" id="CAA0059122.1"/>
    </source>
</evidence>
<organism evidence="2 3">
    <name type="scientific">Caenorhabditis elegans</name>
    <dbReference type="NCBI Taxonomy" id="6239"/>
    <lineage>
        <taxon>Eukaryota</taxon>
        <taxon>Metazoa</taxon>
        <taxon>Ecdysozoa</taxon>
        <taxon>Nematoda</taxon>
        <taxon>Chromadorea</taxon>
        <taxon>Rhabditida</taxon>
        <taxon>Rhabditina</taxon>
        <taxon>Rhabditomorpha</taxon>
        <taxon>Rhabditoidea</taxon>
        <taxon>Rhabditidae</taxon>
        <taxon>Peloderinae</taxon>
        <taxon>Caenorhabditis</taxon>
    </lineage>
</organism>
<dbReference type="Proteomes" id="UP000001940">
    <property type="component" value="Chromosome I"/>
</dbReference>
<evidence type="ECO:0000313" key="3">
    <source>
        <dbReference type="Proteomes" id="UP000001940"/>
    </source>
</evidence>
<dbReference type="OrthoDB" id="437889at2759"/>
<dbReference type="InParanoid" id="A0A5S9MQG4"/>
<evidence type="ECO:0007829" key="5">
    <source>
        <dbReference type="PeptideAtlas" id="A0A5S9MQG4"/>
    </source>
</evidence>
<evidence type="ECO:0000313" key="4">
    <source>
        <dbReference type="WormBase" id="Y92H12BL.7"/>
    </source>
</evidence>
<dbReference type="PANTHER" id="PTHR45876">
    <property type="entry name" value="FI04035P"/>
    <property type="match status" value="1"/>
</dbReference>